<feature type="compositionally biased region" description="Acidic residues" evidence="8">
    <location>
        <begin position="309"/>
        <end position="326"/>
    </location>
</feature>
<evidence type="ECO:0000313" key="11">
    <source>
        <dbReference type="Proteomes" id="UP000723463"/>
    </source>
</evidence>
<dbReference type="PROSITE" id="PS50157">
    <property type="entry name" value="ZINC_FINGER_C2H2_2"/>
    <property type="match status" value="2"/>
</dbReference>
<dbReference type="AlphaFoldDB" id="A0A9P6FH70"/>
<evidence type="ECO:0000256" key="8">
    <source>
        <dbReference type="SAM" id="MobiDB-lite"/>
    </source>
</evidence>
<feature type="domain" description="C2H2-type" evidence="9">
    <location>
        <begin position="417"/>
        <end position="444"/>
    </location>
</feature>
<evidence type="ECO:0000256" key="4">
    <source>
        <dbReference type="ARBA" id="ARBA00022771"/>
    </source>
</evidence>
<dbReference type="PROSITE" id="PS00028">
    <property type="entry name" value="ZINC_FINGER_C2H2_1"/>
    <property type="match status" value="2"/>
</dbReference>
<dbReference type="GO" id="GO:0005634">
    <property type="term" value="C:nucleus"/>
    <property type="evidence" value="ECO:0007669"/>
    <property type="project" value="UniProtKB-SubCell"/>
</dbReference>
<accession>A0A9P6FH70</accession>
<dbReference type="GO" id="GO:0008270">
    <property type="term" value="F:zinc ion binding"/>
    <property type="evidence" value="ECO:0007669"/>
    <property type="project" value="UniProtKB-KW"/>
</dbReference>
<reference evidence="10" key="1">
    <citation type="journal article" date="2020" name="Fungal Divers.">
        <title>Resolving the Mortierellaceae phylogeny through synthesis of multi-gene phylogenetics and phylogenomics.</title>
        <authorList>
            <person name="Vandepol N."/>
            <person name="Liber J."/>
            <person name="Desiro A."/>
            <person name="Na H."/>
            <person name="Kennedy M."/>
            <person name="Barry K."/>
            <person name="Grigoriev I.V."/>
            <person name="Miller A.N."/>
            <person name="O'Donnell K."/>
            <person name="Stajich J.E."/>
            <person name="Bonito G."/>
        </authorList>
    </citation>
    <scope>NUCLEOTIDE SEQUENCE</scope>
    <source>
        <strain evidence="10">NRRL 2591</strain>
    </source>
</reference>
<evidence type="ECO:0000256" key="6">
    <source>
        <dbReference type="ARBA" id="ARBA00023242"/>
    </source>
</evidence>
<feature type="domain" description="C2H2-type" evidence="9">
    <location>
        <begin position="445"/>
        <end position="473"/>
    </location>
</feature>
<evidence type="ECO:0000256" key="7">
    <source>
        <dbReference type="PROSITE-ProRule" id="PRU00042"/>
    </source>
</evidence>
<dbReference type="GO" id="GO:0010468">
    <property type="term" value="P:regulation of gene expression"/>
    <property type="evidence" value="ECO:0007669"/>
    <property type="project" value="TreeGrafter"/>
</dbReference>
<dbReference type="Proteomes" id="UP000723463">
    <property type="component" value="Unassembled WGS sequence"/>
</dbReference>
<evidence type="ECO:0000256" key="1">
    <source>
        <dbReference type="ARBA" id="ARBA00004123"/>
    </source>
</evidence>
<dbReference type="PANTHER" id="PTHR16515">
    <property type="entry name" value="PR DOMAIN ZINC FINGER PROTEIN"/>
    <property type="match status" value="1"/>
</dbReference>
<feature type="compositionally biased region" description="Low complexity" evidence="8">
    <location>
        <begin position="294"/>
        <end position="308"/>
    </location>
</feature>
<keyword evidence="11" id="KW-1185">Reference proteome</keyword>
<sequence length="490" mass="53952">MLNYNSSPLSCASSCSSSPFSSSENAAELDILDMQMFFPSEPSIYQQILDIDDVLGQQQQQQQQLQLAHQQQKQQQFQYEMARIGLGTPPTSPPAPAFHNYYEQQGQAIHNVYVTPAPVSLVQQPQQPSSLPQKPDTKLEQELAYLELMQQFDNLESSLFSHSPISSCSSSLSNSPYAESPLSAISTDFDLFPMNNISAPQRHQPQQQHQSMSYPSVPIMAPLAATAQYSQPNVYHQMTPPMHQMELEREVCSLFRPDPNMPMTADMSQLCKCPGKFPCGGEAPVVQDIVTSPISSSIPQSSSPLQSISEDDFSESDSGSEEDQDWDPSYLPSNARTAVGTAVGRSASGGPRSRVDKVRPKSLVISSSVASAPYSKESAQSPVRQDRRRSSSGSYSSGNGGQQLLDPELLPKITDIHVCPVCARRFSRPFNLRSHIMTHTTARPYACDECHWSFTRQHDLLRHKRAKHPNSVSSSTADGHKNETSANSGV</sequence>
<evidence type="ECO:0000256" key="2">
    <source>
        <dbReference type="ARBA" id="ARBA00022723"/>
    </source>
</evidence>
<feature type="region of interest" description="Disordered" evidence="8">
    <location>
        <begin position="1"/>
        <end position="20"/>
    </location>
</feature>
<evidence type="ECO:0000256" key="3">
    <source>
        <dbReference type="ARBA" id="ARBA00022737"/>
    </source>
</evidence>
<dbReference type="InterPro" id="IPR036236">
    <property type="entry name" value="Znf_C2H2_sf"/>
</dbReference>
<dbReference type="Gene3D" id="3.30.160.60">
    <property type="entry name" value="Classic Zinc Finger"/>
    <property type="match status" value="2"/>
</dbReference>
<comment type="caution">
    <text evidence="10">The sequence shown here is derived from an EMBL/GenBank/DDBJ whole genome shotgun (WGS) entry which is preliminary data.</text>
</comment>
<organism evidence="10 11">
    <name type="scientific">Mortierella hygrophila</name>
    <dbReference type="NCBI Taxonomy" id="979708"/>
    <lineage>
        <taxon>Eukaryota</taxon>
        <taxon>Fungi</taxon>
        <taxon>Fungi incertae sedis</taxon>
        <taxon>Mucoromycota</taxon>
        <taxon>Mortierellomycotina</taxon>
        <taxon>Mortierellomycetes</taxon>
        <taxon>Mortierellales</taxon>
        <taxon>Mortierellaceae</taxon>
        <taxon>Mortierella</taxon>
    </lineage>
</organism>
<dbReference type="FunFam" id="3.30.160.60:FF:002343">
    <property type="entry name" value="Zinc finger protein 33A"/>
    <property type="match status" value="1"/>
</dbReference>
<dbReference type="InterPro" id="IPR013087">
    <property type="entry name" value="Znf_C2H2_type"/>
</dbReference>
<evidence type="ECO:0000313" key="10">
    <source>
        <dbReference type="EMBL" id="KAF9551183.1"/>
    </source>
</evidence>
<feature type="region of interest" description="Disordered" evidence="8">
    <location>
        <begin position="294"/>
        <end position="406"/>
    </location>
</feature>
<dbReference type="Pfam" id="PF00096">
    <property type="entry name" value="zf-C2H2"/>
    <property type="match status" value="2"/>
</dbReference>
<dbReference type="EMBL" id="JAAAXW010000006">
    <property type="protein sequence ID" value="KAF9551183.1"/>
    <property type="molecule type" value="Genomic_DNA"/>
</dbReference>
<keyword evidence="2" id="KW-0479">Metal-binding</keyword>
<keyword evidence="3" id="KW-0677">Repeat</keyword>
<evidence type="ECO:0000259" key="9">
    <source>
        <dbReference type="PROSITE" id="PS50157"/>
    </source>
</evidence>
<gene>
    <name evidence="10" type="ORF">EC957_010069</name>
</gene>
<comment type="subcellular location">
    <subcellularLocation>
        <location evidence="1">Nucleus</location>
    </subcellularLocation>
</comment>
<protein>
    <recommendedName>
        <fullName evidence="9">C2H2-type domain-containing protein</fullName>
    </recommendedName>
</protein>
<feature type="region of interest" description="Disordered" evidence="8">
    <location>
        <begin position="464"/>
        <end position="490"/>
    </location>
</feature>
<dbReference type="InterPro" id="IPR050331">
    <property type="entry name" value="Zinc_finger"/>
</dbReference>
<dbReference type="PANTHER" id="PTHR16515:SF49">
    <property type="entry name" value="GASTRULA ZINC FINGER PROTEIN XLCGF49.1-LIKE-RELATED"/>
    <property type="match status" value="1"/>
</dbReference>
<evidence type="ECO:0000256" key="5">
    <source>
        <dbReference type="ARBA" id="ARBA00022833"/>
    </source>
</evidence>
<dbReference type="SMART" id="SM00355">
    <property type="entry name" value="ZnF_C2H2"/>
    <property type="match status" value="2"/>
</dbReference>
<keyword evidence="5" id="KW-0862">Zinc</keyword>
<dbReference type="SUPFAM" id="SSF57667">
    <property type="entry name" value="beta-beta-alpha zinc fingers"/>
    <property type="match status" value="1"/>
</dbReference>
<name>A0A9P6FH70_9FUNG</name>
<keyword evidence="4 7" id="KW-0863">Zinc-finger</keyword>
<proteinExistence type="predicted"/>
<keyword evidence="6" id="KW-0539">Nucleus</keyword>